<reference evidence="7 8" key="1">
    <citation type="submission" date="2016-01" db="EMBL/GenBank/DDBJ databases">
        <title>Draft Genome Sequences of Seven Thermophilic Sporeformers Isolated from Foods.</title>
        <authorList>
            <person name="Berendsen E.M."/>
            <person name="Wells-Bennik M.H."/>
            <person name="Krawcyk A.O."/>
            <person name="De Jong A."/>
            <person name="Holsappel S."/>
            <person name="Eijlander R.T."/>
            <person name="Kuipers O.P."/>
        </authorList>
    </citation>
    <scope>NUCLEOTIDE SEQUENCE [LARGE SCALE GENOMIC DNA]</scope>
    <source>
        <strain evidence="7 8">B4135</strain>
    </source>
</reference>
<feature type="binding site" evidence="6">
    <location>
        <position position="162"/>
    </location>
    <ligand>
        <name>S-adenosyl-L-methionine</name>
        <dbReference type="ChEBI" id="CHEBI:59789"/>
    </ligand>
</feature>
<dbReference type="PATRIC" id="fig|301148.3.peg.1196"/>
<evidence type="ECO:0000256" key="1">
    <source>
        <dbReference type="ARBA" id="ARBA00009741"/>
    </source>
</evidence>
<dbReference type="STRING" id="301148.B4135_3229"/>
<dbReference type="NCBIfam" id="TIGR00406">
    <property type="entry name" value="prmA"/>
    <property type="match status" value="1"/>
</dbReference>
<dbReference type="GO" id="GO:0032259">
    <property type="term" value="P:methylation"/>
    <property type="evidence" value="ECO:0007669"/>
    <property type="project" value="UniProtKB-KW"/>
</dbReference>
<evidence type="ECO:0000313" key="7">
    <source>
        <dbReference type="EMBL" id="KYD11114.1"/>
    </source>
</evidence>
<protein>
    <recommendedName>
        <fullName evidence="6">Ribosomal protein L11 methyltransferase</fullName>
        <shortName evidence="6">L11 Mtase</shortName>
        <ecNumber evidence="6">2.1.1.-</ecNumber>
    </recommendedName>
</protein>
<accession>A0A150LFQ8</accession>
<comment type="similarity">
    <text evidence="1 6">Belongs to the methyltransferase superfamily. PrmA family.</text>
</comment>
<keyword evidence="3 6" id="KW-0489">Methyltransferase</keyword>
<evidence type="ECO:0000256" key="3">
    <source>
        <dbReference type="ARBA" id="ARBA00022603"/>
    </source>
</evidence>
<dbReference type="EC" id="2.1.1.-" evidence="6"/>
<dbReference type="OrthoDB" id="9785995at2"/>
<evidence type="ECO:0000313" key="8">
    <source>
        <dbReference type="Proteomes" id="UP000075683"/>
    </source>
</evidence>
<dbReference type="EMBL" id="LQYT01000113">
    <property type="protein sequence ID" value="KYD11114.1"/>
    <property type="molecule type" value="Genomic_DNA"/>
</dbReference>
<dbReference type="InterPro" id="IPR004498">
    <property type="entry name" value="Ribosomal_PrmA_MeTrfase"/>
</dbReference>
<dbReference type="Proteomes" id="UP000075683">
    <property type="component" value="Unassembled WGS sequence"/>
</dbReference>
<dbReference type="PANTHER" id="PTHR43648:SF1">
    <property type="entry name" value="ELECTRON TRANSFER FLAVOPROTEIN BETA SUBUNIT LYSINE METHYLTRANSFERASE"/>
    <property type="match status" value="1"/>
</dbReference>
<comment type="subcellular location">
    <subcellularLocation>
        <location evidence="6">Cytoplasm</location>
    </subcellularLocation>
</comment>
<feature type="binding site" evidence="6">
    <location>
        <position position="248"/>
    </location>
    <ligand>
        <name>S-adenosyl-L-methionine</name>
        <dbReference type="ChEBI" id="CHEBI:59789"/>
    </ligand>
</feature>
<feature type="binding site" evidence="6">
    <location>
        <position position="205"/>
    </location>
    <ligand>
        <name>S-adenosyl-L-methionine</name>
        <dbReference type="ChEBI" id="CHEBI:59789"/>
    </ligand>
</feature>
<organism evidence="7 8">
    <name type="scientific">Caldibacillus debilis</name>
    <dbReference type="NCBI Taxonomy" id="301148"/>
    <lineage>
        <taxon>Bacteria</taxon>
        <taxon>Bacillati</taxon>
        <taxon>Bacillota</taxon>
        <taxon>Bacilli</taxon>
        <taxon>Bacillales</taxon>
        <taxon>Bacillaceae</taxon>
        <taxon>Caldibacillus</taxon>
    </lineage>
</organism>
<feature type="binding site" evidence="6">
    <location>
        <position position="183"/>
    </location>
    <ligand>
        <name>S-adenosyl-L-methionine</name>
        <dbReference type="ChEBI" id="CHEBI:59789"/>
    </ligand>
</feature>
<sequence>MKWSEISIHTSNEAIEPVSNILHEAGAAGVVIEDSFDSIKEQNGKFGEIYELNPEDYPKEGAVIKAYFPVNSFLAETIDEIKNAIESLTQYDIDIEPNIITVSEVDEEDWATEWKKYYHPVKVSEKITIVPCWEDYEKRSEEEIVVVLDPGMAFGTGNHPTTVMSIQALERFVKPGDTVIDVGTGSGVLSIAAALLGAKQVLALDLDEIAVKSAGDNCKRNKVERIVTVQQNDLLDGIDTEADVIVANLLAEIILRFSGQAYRNLKPGGVFIASGITAQKRETVENHLRENGFSIMETLMMEDWITTIAKK</sequence>
<keyword evidence="5 6" id="KW-0949">S-adenosyl-L-methionine</keyword>
<keyword evidence="2 6" id="KW-0963">Cytoplasm</keyword>
<dbReference type="GO" id="GO:0005737">
    <property type="term" value="C:cytoplasm"/>
    <property type="evidence" value="ECO:0007669"/>
    <property type="project" value="UniProtKB-SubCell"/>
</dbReference>
<evidence type="ECO:0000256" key="2">
    <source>
        <dbReference type="ARBA" id="ARBA00022490"/>
    </source>
</evidence>
<dbReference type="InterPro" id="IPR050078">
    <property type="entry name" value="Ribosomal_L11_MeTrfase_PrmA"/>
</dbReference>
<dbReference type="SUPFAM" id="SSF53335">
    <property type="entry name" value="S-adenosyl-L-methionine-dependent methyltransferases"/>
    <property type="match status" value="1"/>
</dbReference>
<evidence type="ECO:0000256" key="6">
    <source>
        <dbReference type="HAMAP-Rule" id="MF_00735"/>
    </source>
</evidence>
<dbReference type="HAMAP" id="MF_00735">
    <property type="entry name" value="Methyltr_PrmA"/>
    <property type="match status" value="1"/>
</dbReference>
<name>A0A150LFQ8_9BACI</name>
<comment type="caution">
    <text evidence="7">The sequence shown here is derived from an EMBL/GenBank/DDBJ whole genome shotgun (WGS) entry which is preliminary data.</text>
</comment>
<evidence type="ECO:0000256" key="5">
    <source>
        <dbReference type="ARBA" id="ARBA00022691"/>
    </source>
</evidence>
<dbReference type="PIRSF" id="PIRSF000401">
    <property type="entry name" value="RPL11_MTase"/>
    <property type="match status" value="1"/>
</dbReference>
<dbReference type="Pfam" id="PF06325">
    <property type="entry name" value="PrmA"/>
    <property type="match status" value="1"/>
</dbReference>
<dbReference type="GO" id="GO:0016279">
    <property type="term" value="F:protein-lysine N-methyltransferase activity"/>
    <property type="evidence" value="ECO:0007669"/>
    <property type="project" value="RHEA"/>
</dbReference>
<gene>
    <name evidence="6" type="primary">prmA</name>
    <name evidence="7" type="ORF">B4135_3229</name>
</gene>
<dbReference type="CDD" id="cd02440">
    <property type="entry name" value="AdoMet_MTases"/>
    <property type="match status" value="1"/>
</dbReference>
<comment type="catalytic activity">
    <reaction evidence="6">
        <text>L-lysyl-[protein] + 3 S-adenosyl-L-methionine = N(6),N(6),N(6)-trimethyl-L-lysyl-[protein] + 3 S-adenosyl-L-homocysteine + 3 H(+)</text>
        <dbReference type="Rhea" id="RHEA:54192"/>
        <dbReference type="Rhea" id="RHEA-COMP:9752"/>
        <dbReference type="Rhea" id="RHEA-COMP:13826"/>
        <dbReference type="ChEBI" id="CHEBI:15378"/>
        <dbReference type="ChEBI" id="CHEBI:29969"/>
        <dbReference type="ChEBI" id="CHEBI:57856"/>
        <dbReference type="ChEBI" id="CHEBI:59789"/>
        <dbReference type="ChEBI" id="CHEBI:61961"/>
    </reaction>
</comment>
<dbReference type="Gene3D" id="3.40.50.150">
    <property type="entry name" value="Vaccinia Virus protein VP39"/>
    <property type="match status" value="1"/>
</dbReference>
<dbReference type="InterPro" id="IPR029063">
    <property type="entry name" value="SAM-dependent_MTases_sf"/>
</dbReference>
<dbReference type="AlphaFoldDB" id="A0A150LFQ8"/>
<dbReference type="PANTHER" id="PTHR43648">
    <property type="entry name" value="ELECTRON TRANSFER FLAVOPROTEIN BETA SUBUNIT LYSINE METHYLTRANSFERASE"/>
    <property type="match status" value="1"/>
</dbReference>
<proteinExistence type="inferred from homology"/>
<evidence type="ECO:0000256" key="4">
    <source>
        <dbReference type="ARBA" id="ARBA00022679"/>
    </source>
</evidence>
<dbReference type="RefSeq" id="WP_061569647.1">
    <property type="nucleotide sequence ID" value="NZ_LQYT01000113.1"/>
</dbReference>
<comment type="function">
    <text evidence="6">Methylates ribosomal protein L11.</text>
</comment>
<keyword evidence="4 6" id="KW-0808">Transferase</keyword>